<evidence type="ECO:0000313" key="2">
    <source>
        <dbReference type="EMBL" id="KAK3788691.1"/>
    </source>
</evidence>
<sequence length="272" mass="31077">MNRSRTLEIFHSLLRRSSRSEFMQTPTPTDITFDLSICLLYRRKLLNQSNMSADDMSNTKHIFDTFLDPGMGMEKSVNTYGAWAKQYNKMLTDHAYSGPRAAADSIVKRFQSVADKDQVRIMDMGCGTGLVAEDLKSRGYHNIDGVDPAQGMLEVAREKGLYRNMWCAYVGTGKQLPIEDSTYDALSIVGSMGANMMPCDGIYEMIRLVKPGGYIVNVFREEILTIDEEYRGRLIPLMKRLEEEGKWKQVEFTRLEQYLVDKVGYVFTHQVL</sequence>
<comment type="caution">
    <text evidence="2">The sequence shown here is derived from an EMBL/GenBank/DDBJ whole genome shotgun (WGS) entry which is preliminary data.</text>
</comment>
<dbReference type="AlphaFoldDB" id="A0AAE1AK65"/>
<dbReference type="EMBL" id="JAWDGP010001742">
    <property type="protein sequence ID" value="KAK3788691.1"/>
    <property type="molecule type" value="Genomic_DNA"/>
</dbReference>
<proteinExistence type="predicted"/>
<protein>
    <recommendedName>
        <fullName evidence="1">Methyltransferase type 11 domain-containing protein</fullName>
    </recommendedName>
</protein>
<name>A0AAE1AK65_9GAST</name>
<evidence type="ECO:0000313" key="3">
    <source>
        <dbReference type="Proteomes" id="UP001283361"/>
    </source>
</evidence>
<reference evidence="2" key="1">
    <citation type="journal article" date="2023" name="G3 (Bethesda)">
        <title>A reference genome for the long-term kleptoplast-retaining sea slug Elysia crispata morphotype clarki.</title>
        <authorList>
            <person name="Eastman K.E."/>
            <person name="Pendleton A.L."/>
            <person name="Shaikh M.A."/>
            <person name="Suttiyut T."/>
            <person name="Ogas R."/>
            <person name="Tomko P."/>
            <person name="Gavelis G."/>
            <person name="Widhalm J.R."/>
            <person name="Wisecaver J.H."/>
        </authorList>
    </citation>
    <scope>NUCLEOTIDE SEQUENCE</scope>
    <source>
        <strain evidence="2">ECLA1</strain>
    </source>
</reference>
<dbReference type="GO" id="GO:0008757">
    <property type="term" value="F:S-adenosylmethionine-dependent methyltransferase activity"/>
    <property type="evidence" value="ECO:0007669"/>
    <property type="project" value="InterPro"/>
</dbReference>
<dbReference type="SUPFAM" id="SSF53335">
    <property type="entry name" value="S-adenosyl-L-methionine-dependent methyltransferases"/>
    <property type="match status" value="1"/>
</dbReference>
<feature type="domain" description="Methyltransferase type 11" evidence="1">
    <location>
        <begin position="123"/>
        <end position="216"/>
    </location>
</feature>
<evidence type="ECO:0000259" key="1">
    <source>
        <dbReference type="Pfam" id="PF08241"/>
    </source>
</evidence>
<dbReference type="InterPro" id="IPR029063">
    <property type="entry name" value="SAM-dependent_MTases_sf"/>
</dbReference>
<dbReference type="InterPro" id="IPR013216">
    <property type="entry name" value="Methyltransf_11"/>
</dbReference>
<dbReference type="PANTHER" id="PTHR43591">
    <property type="entry name" value="METHYLTRANSFERASE"/>
    <property type="match status" value="1"/>
</dbReference>
<accession>A0AAE1AK65</accession>
<organism evidence="2 3">
    <name type="scientific">Elysia crispata</name>
    <name type="common">lettuce slug</name>
    <dbReference type="NCBI Taxonomy" id="231223"/>
    <lineage>
        <taxon>Eukaryota</taxon>
        <taxon>Metazoa</taxon>
        <taxon>Spiralia</taxon>
        <taxon>Lophotrochozoa</taxon>
        <taxon>Mollusca</taxon>
        <taxon>Gastropoda</taxon>
        <taxon>Heterobranchia</taxon>
        <taxon>Euthyneura</taxon>
        <taxon>Panpulmonata</taxon>
        <taxon>Sacoglossa</taxon>
        <taxon>Placobranchoidea</taxon>
        <taxon>Plakobranchidae</taxon>
        <taxon>Elysia</taxon>
    </lineage>
</organism>
<dbReference type="Pfam" id="PF08241">
    <property type="entry name" value="Methyltransf_11"/>
    <property type="match status" value="1"/>
</dbReference>
<dbReference type="PANTHER" id="PTHR43591:SF101">
    <property type="entry name" value="METHYLTRANSFERASE-LIKE PROTEIN 27"/>
    <property type="match status" value="1"/>
</dbReference>
<dbReference type="Proteomes" id="UP001283361">
    <property type="component" value="Unassembled WGS sequence"/>
</dbReference>
<gene>
    <name evidence="2" type="ORF">RRG08_042342</name>
</gene>
<dbReference type="Gene3D" id="3.40.50.150">
    <property type="entry name" value="Vaccinia Virus protein VP39"/>
    <property type="match status" value="1"/>
</dbReference>
<keyword evidence="3" id="KW-1185">Reference proteome</keyword>
<dbReference type="CDD" id="cd02440">
    <property type="entry name" value="AdoMet_MTases"/>
    <property type="match status" value="1"/>
</dbReference>